<proteinExistence type="inferred from homology"/>
<evidence type="ECO:0000256" key="1">
    <source>
        <dbReference type="ARBA" id="ARBA00005042"/>
    </source>
</evidence>
<evidence type="ECO:0000259" key="11">
    <source>
        <dbReference type="PROSITE" id="PS50035"/>
    </source>
</evidence>
<dbReference type="GO" id="GO:0032049">
    <property type="term" value="P:cardiolipin biosynthetic process"/>
    <property type="evidence" value="ECO:0007669"/>
    <property type="project" value="InterPro"/>
</dbReference>
<dbReference type="Gene3D" id="3.30.870.10">
    <property type="entry name" value="Endonuclease Chain A"/>
    <property type="match status" value="2"/>
</dbReference>
<sequence length="508" mass="57491">MRAGWTALKRWMPQQPSQRLLSSKALGKLPAIQHSHPLVRDFADELSQSQPCFSLRPRDIKILAQPNEFLDELLGMIKRARNRIFLSSLYIGSSEDYLISALEASLKQNPTLHVYLLLDYNRSTRPGPASTASLLAPLVESYPDRVHAYFFKSPKLKGLMAKAVPRRFDEGWGTWHAKIYGVDEEVLISGANLNDSYFTDRQDRYLHFKSSSLSEYCYSFLRAMEPFCFKLSPGLPYSLSWSTQTLHPERIENEAEKALRDFQVKQLQTSVANSKESVDSSNDVLIFPIIQAGQFNIREEEGCVDSLFRHLNRYASVNNEIPRIDFTSGYFSLSKNYQKLIQHSPVDCRVLCASPSANGFLGSSGISGRIPEGYTFLEQRFWRGIKRTGRDWKDGHGVQFNEWKRDGWTYHAKGLWVSPSSGIEGTHQDPVLTLFGSTNLNSRSANLDTELAFVMTVPSSSDEDVKQLRKQLGDEANRLWGNAFPWKGGERKVRASTKALVNVVGGML</sequence>
<evidence type="ECO:0000313" key="12">
    <source>
        <dbReference type="EMBL" id="PAV23774.1"/>
    </source>
</evidence>
<reference evidence="12 13" key="1">
    <citation type="journal article" date="2017" name="Mol. Ecol.">
        <title>Comparative and population genomic landscape of Phellinus noxius: A hypervariable fungus causing root rot in trees.</title>
        <authorList>
            <person name="Chung C.L."/>
            <person name="Lee T.J."/>
            <person name="Akiba M."/>
            <person name="Lee H.H."/>
            <person name="Kuo T.H."/>
            <person name="Liu D."/>
            <person name="Ke H.M."/>
            <person name="Yokoi T."/>
            <person name="Roa M.B."/>
            <person name="Lu M.J."/>
            <person name="Chang Y.Y."/>
            <person name="Ann P.J."/>
            <person name="Tsai J.N."/>
            <person name="Chen C.Y."/>
            <person name="Tzean S.S."/>
            <person name="Ota Y."/>
            <person name="Hattori T."/>
            <person name="Sahashi N."/>
            <person name="Liou R.F."/>
            <person name="Kikuchi T."/>
            <person name="Tsai I.J."/>
        </authorList>
    </citation>
    <scope>NUCLEOTIDE SEQUENCE [LARGE SCALE GENOMIC DNA]</scope>
    <source>
        <strain evidence="12 13">FFPRI411160</strain>
    </source>
</reference>
<dbReference type="GO" id="GO:0005739">
    <property type="term" value="C:mitochondrion"/>
    <property type="evidence" value="ECO:0007669"/>
    <property type="project" value="UniProtKB-SubCell"/>
</dbReference>
<dbReference type="PROSITE" id="PS50035">
    <property type="entry name" value="PLD"/>
    <property type="match status" value="1"/>
</dbReference>
<dbReference type="Proteomes" id="UP000217199">
    <property type="component" value="Unassembled WGS sequence"/>
</dbReference>
<dbReference type="EC" id="2.7.8.5" evidence="10"/>
<evidence type="ECO:0000256" key="5">
    <source>
        <dbReference type="ARBA" id="ARBA00022737"/>
    </source>
</evidence>
<comment type="pathway">
    <text evidence="1 10">Phospholipid metabolism; phosphatidylglycerol biosynthesis; phosphatidylglycerol from CDP-diacylglycerol: step 1/2.</text>
</comment>
<dbReference type="STRING" id="2282107.A0A286UW57"/>
<dbReference type="GO" id="GO:0008444">
    <property type="term" value="F:CDP-diacylglycerol-glycerol-3-phosphate 3-phosphatidyltransferase activity"/>
    <property type="evidence" value="ECO:0007669"/>
    <property type="project" value="UniProtKB-EC"/>
</dbReference>
<organism evidence="12 13">
    <name type="scientific">Pyrrhoderma noxium</name>
    <dbReference type="NCBI Taxonomy" id="2282107"/>
    <lineage>
        <taxon>Eukaryota</taxon>
        <taxon>Fungi</taxon>
        <taxon>Dikarya</taxon>
        <taxon>Basidiomycota</taxon>
        <taxon>Agaricomycotina</taxon>
        <taxon>Agaricomycetes</taxon>
        <taxon>Hymenochaetales</taxon>
        <taxon>Hymenochaetaceae</taxon>
        <taxon>Pyrrhoderma</taxon>
    </lineage>
</organism>
<dbReference type="CDD" id="cd09135">
    <property type="entry name" value="PLDc_PGS1_euk_1"/>
    <property type="match status" value="1"/>
</dbReference>
<dbReference type="CDD" id="cd09137">
    <property type="entry name" value="PLDc_PGS1_euk_2"/>
    <property type="match status" value="1"/>
</dbReference>
<evidence type="ECO:0000256" key="4">
    <source>
        <dbReference type="ARBA" id="ARBA00022679"/>
    </source>
</evidence>
<keyword evidence="5" id="KW-0677">Repeat</keyword>
<keyword evidence="13" id="KW-1185">Reference proteome</keyword>
<dbReference type="GO" id="GO:0005524">
    <property type="term" value="F:ATP binding"/>
    <property type="evidence" value="ECO:0007669"/>
    <property type="project" value="UniProtKB-KW"/>
</dbReference>
<evidence type="ECO:0000256" key="7">
    <source>
        <dbReference type="ARBA" id="ARBA00023209"/>
    </source>
</evidence>
<gene>
    <name evidence="12" type="ORF">PNOK_0084200</name>
</gene>
<keyword evidence="10" id="KW-0547">Nucleotide-binding</keyword>
<dbReference type="InterPro" id="IPR016270">
    <property type="entry name" value="PGS1"/>
</dbReference>
<dbReference type="FunCoup" id="A0A286UW57">
    <property type="interactions" value="554"/>
</dbReference>
<comment type="caution">
    <text evidence="12">The sequence shown here is derived from an EMBL/GenBank/DDBJ whole genome shotgun (WGS) entry which is preliminary data.</text>
</comment>
<dbReference type="Pfam" id="PF00614">
    <property type="entry name" value="PLDc"/>
    <property type="match status" value="1"/>
</dbReference>
<keyword evidence="8 10" id="KW-1208">Phospholipid metabolism</keyword>
<feature type="domain" description="PLD phosphodiesterase" evidence="11">
    <location>
        <begin position="176"/>
        <end position="197"/>
    </location>
</feature>
<protein>
    <recommendedName>
        <fullName evidence="10">CDP-diacylglycerol--glycerol-3-phosphate 3-phosphatidyltransferase</fullName>
        <ecNumber evidence="10">2.7.8.5</ecNumber>
    </recommendedName>
</protein>
<dbReference type="PIRSF" id="PIRSF000850">
    <property type="entry name" value="Phospholipase_D_PSS"/>
    <property type="match status" value="1"/>
</dbReference>
<comment type="catalytic activity">
    <reaction evidence="9 10">
        <text>a CDP-1,2-diacyl-sn-glycerol + sn-glycerol 3-phosphate = a 1,2-diacyl-sn-glycero-3-phospho-(1'-sn-glycero-3'-phosphate) + CMP + H(+)</text>
        <dbReference type="Rhea" id="RHEA:12593"/>
        <dbReference type="ChEBI" id="CHEBI:15378"/>
        <dbReference type="ChEBI" id="CHEBI:57597"/>
        <dbReference type="ChEBI" id="CHEBI:58332"/>
        <dbReference type="ChEBI" id="CHEBI:60110"/>
        <dbReference type="ChEBI" id="CHEBI:60377"/>
        <dbReference type="EC" id="2.7.8.5"/>
    </reaction>
</comment>
<comment type="subcellular location">
    <subcellularLocation>
        <location evidence="10">Mitochondrion</location>
    </subcellularLocation>
</comment>
<dbReference type="PANTHER" id="PTHR12586">
    <property type="entry name" value="CDP-DIACYLGLYCEROL--SERINE O-PHOSPHATIDYLTRANSFERASE"/>
    <property type="match status" value="1"/>
</dbReference>
<evidence type="ECO:0000256" key="3">
    <source>
        <dbReference type="ARBA" id="ARBA00022516"/>
    </source>
</evidence>
<dbReference type="InterPro" id="IPR001736">
    <property type="entry name" value="PLipase_D/transphosphatidylase"/>
</dbReference>
<dbReference type="InParanoid" id="A0A286UW57"/>
<keyword evidence="10" id="KW-0496">Mitochondrion</keyword>
<accession>A0A286UW57</accession>
<dbReference type="AlphaFoldDB" id="A0A286UW57"/>
<dbReference type="EMBL" id="NBII01000001">
    <property type="protein sequence ID" value="PAV23774.1"/>
    <property type="molecule type" value="Genomic_DNA"/>
</dbReference>
<keyword evidence="3 10" id="KW-0444">Lipid biosynthesis</keyword>
<evidence type="ECO:0000256" key="10">
    <source>
        <dbReference type="RuleBase" id="RU365024"/>
    </source>
</evidence>
<keyword evidence="7 10" id="KW-0594">Phospholipid biosynthesis</keyword>
<dbReference type="PANTHER" id="PTHR12586:SF1">
    <property type="entry name" value="CDP-DIACYLGLYCEROL--GLYCEROL-3-PHOSPHATE 3-PHOSPHATIDYLTRANSFERASE, MITOCHONDRIAL"/>
    <property type="match status" value="1"/>
</dbReference>
<evidence type="ECO:0000313" key="13">
    <source>
        <dbReference type="Proteomes" id="UP000217199"/>
    </source>
</evidence>
<dbReference type="UniPathway" id="UPA00084">
    <property type="reaction ID" value="UER00503"/>
</dbReference>
<keyword evidence="10" id="KW-0067">ATP-binding</keyword>
<evidence type="ECO:0000256" key="9">
    <source>
        <dbReference type="ARBA" id="ARBA00048586"/>
    </source>
</evidence>
<comment type="function">
    <text evidence="10">Functions in the biosynthesis of the anionic phospholipids phosphatidylglycerol and cardiolipin.</text>
</comment>
<keyword evidence="4 10" id="KW-0808">Transferase</keyword>
<comment type="similarity">
    <text evidence="2 10">Belongs to the CDP-alcohol phosphatidyltransferase class-II family.</text>
</comment>
<evidence type="ECO:0000256" key="8">
    <source>
        <dbReference type="ARBA" id="ARBA00023264"/>
    </source>
</evidence>
<dbReference type="OrthoDB" id="10250191at2759"/>
<evidence type="ECO:0000256" key="6">
    <source>
        <dbReference type="ARBA" id="ARBA00023098"/>
    </source>
</evidence>
<evidence type="ECO:0000256" key="2">
    <source>
        <dbReference type="ARBA" id="ARBA00010682"/>
    </source>
</evidence>
<name>A0A286UW57_9AGAM</name>
<dbReference type="SMART" id="SM00155">
    <property type="entry name" value="PLDc"/>
    <property type="match status" value="2"/>
</dbReference>
<dbReference type="SUPFAM" id="SSF56024">
    <property type="entry name" value="Phospholipase D/nuclease"/>
    <property type="match status" value="2"/>
</dbReference>
<keyword evidence="6 10" id="KW-0443">Lipid metabolism</keyword>